<dbReference type="SUPFAM" id="SSF161098">
    <property type="entry name" value="MetI-like"/>
    <property type="match status" value="1"/>
</dbReference>
<dbReference type="PANTHER" id="PTHR43357:SF4">
    <property type="entry name" value="INNER MEMBRANE ABC TRANSPORTER PERMEASE PROTEIN YDCV"/>
    <property type="match status" value="1"/>
</dbReference>
<dbReference type="CDD" id="cd06261">
    <property type="entry name" value="TM_PBP2"/>
    <property type="match status" value="1"/>
</dbReference>
<dbReference type="PROSITE" id="PS50928">
    <property type="entry name" value="ABC_TM1"/>
    <property type="match status" value="1"/>
</dbReference>
<evidence type="ECO:0000256" key="2">
    <source>
        <dbReference type="ARBA" id="ARBA00022448"/>
    </source>
</evidence>
<dbReference type="Pfam" id="PF00528">
    <property type="entry name" value="BPD_transp_1"/>
    <property type="match status" value="1"/>
</dbReference>
<evidence type="ECO:0000259" key="9">
    <source>
        <dbReference type="PROSITE" id="PS50928"/>
    </source>
</evidence>
<organism evidence="10 11">
    <name type="scientific">Aminobacter ciceronei</name>
    <dbReference type="NCBI Taxonomy" id="150723"/>
    <lineage>
        <taxon>Bacteria</taxon>
        <taxon>Pseudomonadati</taxon>
        <taxon>Pseudomonadota</taxon>
        <taxon>Alphaproteobacteria</taxon>
        <taxon>Hyphomicrobiales</taxon>
        <taxon>Phyllobacteriaceae</taxon>
        <taxon>Aminobacter</taxon>
    </lineage>
</organism>
<dbReference type="PANTHER" id="PTHR43357">
    <property type="entry name" value="INNER MEMBRANE ABC TRANSPORTER PERMEASE PROTEIN YDCV"/>
    <property type="match status" value="1"/>
</dbReference>
<evidence type="ECO:0000256" key="5">
    <source>
        <dbReference type="ARBA" id="ARBA00022692"/>
    </source>
</evidence>
<keyword evidence="6 8" id="KW-1133">Transmembrane helix</keyword>
<comment type="subcellular location">
    <subcellularLocation>
        <location evidence="1">Cell inner membrane</location>
        <topology evidence="1">Multi-pass membrane protein</topology>
    </subcellularLocation>
    <subcellularLocation>
        <location evidence="8">Cell membrane</location>
        <topology evidence="8">Multi-pass membrane protein</topology>
    </subcellularLocation>
</comment>
<reference evidence="10 11" key="1">
    <citation type="submission" date="2020-08" db="EMBL/GenBank/DDBJ databases">
        <title>Genomic Encyclopedia of Type Strains, Phase IV (KMG-IV): sequencing the most valuable type-strain genomes for metagenomic binning, comparative biology and taxonomic classification.</title>
        <authorList>
            <person name="Goeker M."/>
        </authorList>
    </citation>
    <scope>NUCLEOTIDE SEQUENCE [LARGE SCALE GENOMIC DNA]</scope>
    <source>
        <strain evidence="10 11">DSM 17455</strain>
    </source>
</reference>
<dbReference type="Gene3D" id="1.10.3720.10">
    <property type="entry name" value="MetI-like"/>
    <property type="match status" value="1"/>
</dbReference>
<protein>
    <submittedName>
        <fullName evidence="10">Spermidine/putrescine transport system permease protein</fullName>
    </submittedName>
</protein>
<dbReference type="InterPro" id="IPR035906">
    <property type="entry name" value="MetI-like_sf"/>
</dbReference>
<feature type="domain" description="ABC transmembrane type-1" evidence="9">
    <location>
        <begin position="72"/>
        <end position="260"/>
    </location>
</feature>
<evidence type="ECO:0000313" key="10">
    <source>
        <dbReference type="EMBL" id="MBA9024322.1"/>
    </source>
</evidence>
<evidence type="ECO:0000256" key="8">
    <source>
        <dbReference type="RuleBase" id="RU363032"/>
    </source>
</evidence>
<feature type="transmembrane region" description="Helical" evidence="8">
    <location>
        <begin position="144"/>
        <end position="166"/>
    </location>
</feature>
<evidence type="ECO:0000313" key="11">
    <source>
        <dbReference type="Proteomes" id="UP000587524"/>
    </source>
</evidence>
<evidence type="ECO:0000256" key="7">
    <source>
        <dbReference type="ARBA" id="ARBA00023136"/>
    </source>
</evidence>
<sequence>MTTTAIERIASTLVAVIAIAVLFFLMVPLLVAVPLSFNAEPYFSYPMPGLSLRWYQEIFGSTVKGIEWRNAFFNSVVIGVSASILATVLGTSASLGIARGDLPFKQSLQAMMLSPLVIPVVVYATGAVYFFARVSLIGTYPGLIVAHALLGTPFVMITVTASLAGYDRNLTRAGLSLGASPWRVFRKVSLPLIGPGVASGALFAFVTSWDEIIVTLFLAYPNQQTIPRRLWAGVNEQLSPVVIAASTLLFLVTLCLLVVTEVLRRRNARLAGTL</sequence>
<feature type="transmembrane region" description="Helical" evidence="8">
    <location>
        <begin position="240"/>
        <end position="259"/>
    </location>
</feature>
<dbReference type="EMBL" id="JACJHZ010000055">
    <property type="protein sequence ID" value="MBA9024322.1"/>
    <property type="molecule type" value="Genomic_DNA"/>
</dbReference>
<keyword evidence="5 8" id="KW-0812">Transmembrane</keyword>
<evidence type="ECO:0000256" key="3">
    <source>
        <dbReference type="ARBA" id="ARBA00022475"/>
    </source>
</evidence>
<dbReference type="InterPro" id="IPR000515">
    <property type="entry name" value="MetI-like"/>
</dbReference>
<comment type="similarity">
    <text evidence="8">Belongs to the binding-protein-dependent transport system permease family.</text>
</comment>
<keyword evidence="11" id="KW-1185">Reference proteome</keyword>
<feature type="transmembrane region" description="Helical" evidence="8">
    <location>
        <begin position="192"/>
        <end position="220"/>
    </location>
</feature>
<evidence type="ECO:0000256" key="4">
    <source>
        <dbReference type="ARBA" id="ARBA00022519"/>
    </source>
</evidence>
<gene>
    <name evidence="10" type="ORF">HNQ97_006361</name>
</gene>
<dbReference type="RefSeq" id="WP_182576086.1">
    <property type="nucleotide sequence ID" value="NZ_JACJHY010000055.1"/>
</dbReference>
<keyword evidence="2 8" id="KW-0813">Transport</keyword>
<feature type="transmembrane region" description="Helical" evidence="8">
    <location>
        <begin position="71"/>
        <end position="98"/>
    </location>
</feature>
<name>A0ABR6CH03_9HYPH</name>
<accession>A0ABR6CH03</accession>
<keyword evidence="3" id="KW-1003">Cell membrane</keyword>
<evidence type="ECO:0000256" key="6">
    <source>
        <dbReference type="ARBA" id="ARBA00022989"/>
    </source>
</evidence>
<keyword evidence="4" id="KW-0997">Cell inner membrane</keyword>
<comment type="caution">
    <text evidence="10">The sequence shown here is derived from an EMBL/GenBank/DDBJ whole genome shotgun (WGS) entry which is preliminary data.</text>
</comment>
<dbReference type="Proteomes" id="UP000587524">
    <property type="component" value="Unassembled WGS sequence"/>
</dbReference>
<proteinExistence type="inferred from homology"/>
<evidence type="ECO:0000256" key="1">
    <source>
        <dbReference type="ARBA" id="ARBA00004429"/>
    </source>
</evidence>
<feature type="transmembrane region" description="Helical" evidence="8">
    <location>
        <begin position="12"/>
        <end position="37"/>
    </location>
</feature>
<feature type="transmembrane region" description="Helical" evidence="8">
    <location>
        <begin position="110"/>
        <end position="132"/>
    </location>
</feature>
<keyword evidence="7 8" id="KW-0472">Membrane</keyword>